<name>A0A815GWM7_9BILA</name>
<dbReference type="Pfam" id="PF03372">
    <property type="entry name" value="Exo_endo_phos"/>
    <property type="match status" value="1"/>
</dbReference>
<protein>
    <recommendedName>
        <fullName evidence="1">Endonuclease/exonuclease/phosphatase domain-containing protein</fullName>
    </recommendedName>
</protein>
<organism evidence="2 3">
    <name type="scientific">Rotaria sordida</name>
    <dbReference type="NCBI Taxonomy" id="392033"/>
    <lineage>
        <taxon>Eukaryota</taxon>
        <taxon>Metazoa</taxon>
        <taxon>Spiralia</taxon>
        <taxon>Gnathifera</taxon>
        <taxon>Rotifera</taxon>
        <taxon>Eurotatoria</taxon>
        <taxon>Bdelloidea</taxon>
        <taxon>Philodinida</taxon>
        <taxon>Philodinidae</taxon>
        <taxon>Rotaria</taxon>
    </lineage>
</organism>
<dbReference type="Gene3D" id="3.60.10.10">
    <property type="entry name" value="Endonuclease/exonuclease/phosphatase"/>
    <property type="match status" value="1"/>
</dbReference>
<reference evidence="2" key="1">
    <citation type="submission" date="2021-02" db="EMBL/GenBank/DDBJ databases">
        <authorList>
            <person name="Nowell W R."/>
        </authorList>
    </citation>
    <scope>NUCLEOTIDE SEQUENCE</scope>
</reference>
<dbReference type="SUPFAM" id="SSF56219">
    <property type="entry name" value="DNase I-like"/>
    <property type="match status" value="1"/>
</dbReference>
<proteinExistence type="predicted"/>
<dbReference type="Proteomes" id="UP000663889">
    <property type="component" value="Unassembled WGS sequence"/>
</dbReference>
<evidence type="ECO:0000259" key="1">
    <source>
        <dbReference type="Pfam" id="PF03372"/>
    </source>
</evidence>
<evidence type="ECO:0000313" key="3">
    <source>
        <dbReference type="Proteomes" id="UP000663889"/>
    </source>
</evidence>
<dbReference type="GO" id="GO:0000175">
    <property type="term" value="F:3'-5'-RNA exonuclease activity"/>
    <property type="evidence" value="ECO:0007669"/>
    <property type="project" value="TreeGrafter"/>
</dbReference>
<dbReference type="PANTHER" id="PTHR12121">
    <property type="entry name" value="CARBON CATABOLITE REPRESSOR PROTEIN 4"/>
    <property type="match status" value="1"/>
</dbReference>
<dbReference type="InterPro" id="IPR036691">
    <property type="entry name" value="Endo/exonu/phosph_ase_sf"/>
</dbReference>
<sequence>MSLVQVKSQSCNGISQYDRCSPNSACACYMIAGTIDIGICVDVFFDCSELAECGKSDNTCYESNHRCVHHPRCNNLPVCYPVPSFNQQLCPPIPVHALRGSATDIHPNARWEQNGATVAGGNEQGHDTDQFHTPLGIAVPGSMQLISTNFINVGDRLRSTMEPHEKHCGLIAWCRDICEFILAGDFNFKPSEIPYRGMTEKGYLNNVQLPNSNQYKVSYQPNGKQILKSAYYEKNGTEPKYTNFAATSQNPNFCATLDYIFFAGNLCVNDVLNLPDNSTSESYPDETHPSDHLMIAASFRLL</sequence>
<dbReference type="PANTHER" id="PTHR12121:SF101">
    <property type="entry name" value="ENDONUCLEASE_EXONUCLEASE_PHOSPHATASE DOMAIN-CONTAINING PROTEIN"/>
    <property type="match status" value="1"/>
</dbReference>
<dbReference type="InterPro" id="IPR005135">
    <property type="entry name" value="Endo/exonuclease/phosphatase"/>
</dbReference>
<dbReference type="AlphaFoldDB" id="A0A815GWM7"/>
<dbReference type="InterPro" id="IPR050410">
    <property type="entry name" value="CCR4/nocturin_mRNA_transcr"/>
</dbReference>
<feature type="domain" description="Endonuclease/exonuclease/phosphatase" evidence="1">
    <location>
        <begin position="180"/>
        <end position="292"/>
    </location>
</feature>
<evidence type="ECO:0000313" key="2">
    <source>
        <dbReference type="EMBL" id="CAF1345942.1"/>
    </source>
</evidence>
<gene>
    <name evidence="2" type="ORF">SEV965_LOCUS28597</name>
</gene>
<comment type="caution">
    <text evidence="2">The sequence shown here is derived from an EMBL/GenBank/DDBJ whole genome shotgun (WGS) entry which is preliminary data.</text>
</comment>
<dbReference type="EMBL" id="CAJNOU010002741">
    <property type="protein sequence ID" value="CAF1345942.1"/>
    <property type="molecule type" value="Genomic_DNA"/>
</dbReference>
<accession>A0A815GWM7</accession>